<feature type="compositionally biased region" description="Basic and acidic residues" evidence="1">
    <location>
        <begin position="94"/>
        <end position="109"/>
    </location>
</feature>
<gene>
    <name evidence="2" type="ORF">SVUK_LOCUS2549</name>
</gene>
<dbReference type="Proteomes" id="UP000270094">
    <property type="component" value="Unassembled WGS sequence"/>
</dbReference>
<feature type="region of interest" description="Disordered" evidence="1">
    <location>
        <begin position="89"/>
        <end position="109"/>
    </location>
</feature>
<feature type="region of interest" description="Disordered" evidence="1">
    <location>
        <begin position="136"/>
        <end position="171"/>
    </location>
</feature>
<accession>A0A3P7I270</accession>
<sequence length="171" mass="19070">MIVDEQYGACPEPAPDCFSNPDYNPVYSEDSHLHGADRALVGSAENYDFNKGEEVKMVSVRPEDIPKSHEESEPTPNFLRKFSLALAPTIRSRSNSENRHDDVERDGIERVQKYNLPNLSLEAVTEESNYSTVSTVVVSSDKEDDITLDQNGAKSESKALADKDKYNGKDL</sequence>
<dbReference type="AlphaFoldDB" id="A0A3P7I270"/>
<name>A0A3P7I270_STRVU</name>
<proteinExistence type="predicted"/>
<evidence type="ECO:0000313" key="2">
    <source>
        <dbReference type="EMBL" id="VDM67551.1"/>
    </source>
</evidence>
<evidence type="ECO:0000256" key="1">
    <source>
        <dbReference type="SAM" id="MobiDB-lite"/>
    </source>
</evidence>
<dbReference type="OrthoDB" id="10444963at2759"/>
<protein>
    <submittedName>
        <fullName evidence="2">Uncharacterized protein</fullName>
    </submittedName>
</protein>
<keyword evidence="3" id="KW-1185">Reference proteome</keyword>
<reference evidence="2 3" key="1">
    <citation type="submission" date="2018-11" db="EMBL/GenBank/DDBJ databases">
        <authorList>
            <consortium name="Pathogen Informatics"/>
        </authorList>
    </citation>
    <scope>NUCLEOTIDE SEQUENCE [LARGE SCALE GENOMIC DNA]</scope>
</reference>
<feature type="compositionally biased region" description="Basic and acidic residues" evidence="1">
    <location>
        <begin position="155"/>
        <end position="171"/>
    </location>
</feature>
<evidence type="ECO:0000313" key="3">
    <source>
        <dbReference type="Proteomes" id="UP000270094"/>
    </source>
</evidence>
<organism evidence="2 3">
    <name type="scientific">Strongylus vulgaris</name>
    <name type="common">Blood worm</name>
    <dbReference type="NCBI Taxonomy" id="40348"/>
    <lineage>
        <taxon>Eukaryota</taxon>
        <taxon>Metazoa</taxon>
        <taxon>Ecdysozoa</taxon>
        <taxon>Nematoda</taxon>
        <taxon>Chromadorea</taxon>
        <taxon>Rhabditida</taxon>
        <taxon>Rhabditina</taxon>
        <taxon>Rhabditomorpha</taxon>
        <taxon>Strongyloidea</taxon>
        <taxon>Strongylidae</taxon>
        <taxon>Strongylus</taxon>
    </lineage>
</organism>
<dbReference type="EMBL" id="UYYB01005829">
    <property type="protein sequence ID" value="VDM67551.1"/>
    <property type="molecule type" value="Genomic_DNA"/>
</dbReference>